<dbReference type="Proteomes" id="UP000054481">
    <property type="component" value="Unassembled WGS sequence"/>
</dbReference>
<sequence>MDEASVVFPSQGEPSVVVSLGTGSSQPSQGKSFLSRLVRAFWRLTDSKLRWKQMMSYRRLGTRTEFFRLDLDFQGAAPPLDDVERMEEVAEIAQTSISNSSAVNALAALLRAELFFFELDCTELPRYVNGAFVCVGHIVCRLQVGTAEFDEFQRQLRTSAASFWIGSREIPVGLGDEVDARSAHFRKSVHFRAAGRDDSFDILLSEGRGEPRRISGSPFTIARLLRQQHLDSFFGQSNHKKRKGRESLVSTRTKRRRTR</sequence>
<evidence type="ECO:0000256" key="1">
    <source>
        <dbReference type="SAM" id="MobiDB-lite"/>
    </source>
</evidence>
<name>A0A0F7ZW04_9HYPO</name>
<reference evidence="2 3" key="1">
    <citation type="journal article" date="2014" name="Genome Biol. Evol.">
        <title>Comparative genomics and transcriptomics analyses reveal divergent lifestyle features of nematode endoparasitic fungus Hirsutella minnesotensis.</title>
        <authorList>
            <person name="Lai Y."/>
            <person name="Liu K."/>
            <person name="Zhang X."/>
            <person name="Zhang X."/>
            <person name="Li K."/>
            <person name="Wang N."/>
            <person name="Shu C."/>
            <person name="Wu Y."/>
            <person name="Wang C."/>
            <person name="Bushley K.E."/>
            <person name="Xiang M."/>
            <person name="Liu X."/>
        </authorList>
    </citation>
    <scope>NUCLEOTIDE SEQUENCE [LARGE SCALE GENOMIC DNA]</scope>
    <source>
        <strain evidence="2 3">3608</strain>
    </source>
</reference>
<dbReference type="AlphaFoldDB" id="A0A0F7ZW04"/>
<protein>
    <submittedName>
        <fullName evidence="2">Uncharacterized protein</fullName>
    </submittedName>
</protein>
<dbReference type="EMBL" id="KQ031014">
    <property type="protein sequence ID" value="KJZ68127.1"/>
    <property type="molecule type" value="Genomic_DNA"/>
</dbReference>
<dbReference type="OrthoDB" id="4766886at2759"/>
<keyword evidence="3" id="KW-1185">Reference proteome</keyword>
<accession>A0A0F7ZW04</accession>
<evidence type="ECO:0000313" key="2">
    <source>
        <dbReference type="EMBL" id="KJZ68127.1"/>
    </source>
</evidence>
<gene>
    <name evidence="2" type="ORF">HIM_12482</name>
</gene>
<proteinExistence type="predicted"/>
<feature type="region of interest" description="Disordered" evidence="1">
    <location>
        <begin position="235"/>
        <end position="259"/>
    </location>
</feature>
<organism evidence="2 3">
    <name type="scientific">Hirsutella minnesotensis 3608</name>
    <dbReference type="NCBI Taxonomy" id="1043627"/>
    <lineage>
        <taxon>Eukaryota</taxon>
        <taxon>Fungi</taxon>
        <taxon>Dikarya</taxon>
        <taxon>Ascomycota</taxon>
        <taxon>Pezizomycotina</taxon>
        <taxon>Sordariomycetes</taxon>
        <taxon>Hypocreomycetidae</taxon>
        <taxon>Hypocreales</taxon>
        <taxon>Ophiocordycipitaceae</taxon>
        <taxon>Hirsutella</taxon>
    </lineage>
</organism>
<evidence type="ECO:0000313" key="3">
    <source>
        <dbReference type="Proteomes" id="UP000054481"/>
    </source>
</evidence>